<comment type="caution">
    <text evidence="8">The sequence shown here is derived from an EMBL/GenBank/DDBJ whole genome shotgun (WGS) entry which is preliminary data.</text>
</comment>
<feature type="transmembrane region" description="Helical" evidence="7">
    <location>
        <begin position="63"/>
        <end position="87"/>
    </location>
</feature>
<evidence type="ECO:0000256" key="6">
    <source>
        <dbReference type="ARBA" id="ARBA00023136"/>
    </source>
</evidence>
<dbReference type="Pfam" id="PF03547">
    <property type="entry name" value="Mem_trans"/>
    <property type="match status" value="1"/>
</dbReference>
<feature type="transmembrane region" description="Helical" evidence="7">
    <location>
        <begin position="294"/>
        <end position="314"/>
    </location>
</feature>
<feature type="transmembrane region" description="Helical" evidence="7">
    <location>
        <begin position="38"/>
        <end position="57"/>
    </location>
</feature>
<protein>
    <submittedName>
        <fullName evidence="8">AEC family transporter</fullName>
    </submittedName>
</protein>
<comment type="subcellular location">
    <subcellularLocation>
        <location evidence="1">Membrane</location>
        <topology evidence="1">Multi-pass membrane protein</topology>
    </subcellularLocation>
</comment>
<dbReference type="PANTHER" id="PTHR36838">
    <property type="entry name" value="AUXIN EFFLUX CARRIER FAMILY PROTEIN"/>
    <property type="match status" value="1"/>
</dbReference>
<evidence type="ECO:0000256" key="5">
    <source>
        <dbReference type="ARBA" id="ARBA00022989"/>
    </source>
</evidence>
<evidence type="ECO:0000256" key="1">
    <source>
        <dbReference type="ARBA" id="ARBA00004141"/>
    </source>
</evidence>
<feature type="transmembrane region" description="Helical" evidence="7">
    <location>
        <begin position="161"/>
        <end position="188"/>
    </location>
</feature>
<evidence type="ECO:0000256" key="3">
    <source>
        <dbReference type="ARBA" id="ARBA00022475"/>
    </source>
</evidence>
<reference evidence="8 9" key="1">
    <citation type="submission" date="2019-12" db="EMBL/GenBank/DDBJ databases">
        <title>Shewanella insulae sp. nov., isolated from a tidal flat.</title>
        <authorList>
            <person name="Yoon J.-H."/>
        </authorList>
    </citation>
    <scope>NUCLEOTIDE SEQUENCE [LARGE SCALE GENOMIC DNA]</scope>
    <source>
        <strain evidence="8 9">JBTF-M18</strain>
    </source>
</reference>
<dbReference type="Proteomes" id="UP000474778">
    <property type="component" value="Unassembled WGS sequence"/>
</dbReference>
<evidence type="ECO:0000256" key="2">
    <source>
        <dbReference type="ARBA" id="ARBA00022448"/>
    </source>
</evidence>
<evidence type="ECO:0000256" key="4">
    <source>
        <dbReference type="ARBA" id="ARBA00022692"/>
    </source>
</evidence>
<accession>A0A6L7HWS9</accession>
<dbReference type="RefSeq" id="WP_160795351.1">
    <property type="nucleotide sequence ID" value="NZ_WRPA01000006.1"/>
</dbReference>
<gene>
    <name evidence="8" type="ORF">GNT65_08840</name>
</gene>
<dbReference type="GO" id="GO:0055085">
    <property type="term" value="P:transmembrane transport"/>
    <property type="evidence" value="ECO:0007669"/>
    <property type="project" value="InterPro"/>
</dbReference>
<dbReference type="InterPro" id="IPR004776">
    <property type="entry name" value="Mem_transp_PIN-like"/>
</dbReference>
<evidence type="ECO:0000313" key="8">
    <source>
        <dbReference type="EMBL" id="MXR68776.1"/>
    </source>
</evidence>
<keyword evidence="4 7" id="KW-0812">Transmembrane</keyword>
<feature type="transmembrane region" description="Helical" evidence="7">
    <location>
        <begin position="99"/>
        <end position="119"/>
    </location>
</feature>
<feature type="transmembrane region" description="Helical" evidence="7">
    <location>
        <begin position="6"/>
        <end position="26"/>
    </location>
</feature>
<sequence length="322" mass="34041">MLTTLSPLFVVFGIMVTGFIVQKARLLPEGSDNVLNQYVYYIAFPAIMMIVLAETPIEEIANWGFIGGYSLAMTLVYLLTGLLSLGLQPKDKPLAAIRALNTTFGNTSFIGIPLMMMLFPGDQLALAAAALASLLSVTVFAIVLAQLALFQGQTDSALKTVFFALIQNPIILGSLAGVAISASHIALYRPVAEIIRQFGMTSSPCALFAIGMVLCKANQEGRNAAGIQSRLAELAMLNLSKLLLQPLLAYLLLGALGISGQLLQMGVILAALPTAASVYLLAHRFNVGATSSAQTISLGIVISFATIPLLHHWLGSGTASLF</sequence>
<feature type="transmembrane region" description="Helical" evidence="7">
    <location>
        <begin position="262"/>
        <end position="282"/>
    </location>
</feature>
<keyword evidence="5 7" id="KW-1133">Transmembrane helix</keyword>
<evidence type="ECO:0000256" key="7">
    <source>
        <dbReference type="SAM" id="Phobius"/>
    </source>
</evidence>
<dbReference type="GO" id="GO:0016020">
    <property type="term" value="C:membrane"/>
    <property type="evidence" value="ECO:0007669"/>
    <property type="project" value="UniProtKB-SubCell"/>
</dbReference>
<keyword evidence="3" id="KW-1003">Cell membrane</keyword>
<feature type="transmembrane region" description="Helical" evidence="7">
    <location>
        <begin position="194"/>
        <end position="215"/>
    </location>
</feature>
<evidence type="ECO:0000313" key="9">
    <source>
        <dbReference type="Proteomes" id="UP000474778"/>
    </source>
</evidence>
<dbReference type="PANTHER" id="PTHR36838:SF3">
    <property type="entry name" value="TRANSPORTER AUXIN EFFLUX CARRIER EC FAMILY"/>
    <property type="match status" value="1"/>
</dbReference>
<keyword evidence="2" id="KW-0813">Transport</keyword>
<feature type="transmembrane region" description="Helical" evidence="7">
    <location>
        <begin position="236"/>
        <end position="256"/>
    </location>
</feature>
<dbReference type="AlphaFoldDB" id="A0A6L7HWS9"/>
<dbReference type="EMBL" id="WRPA01000006">
    <property type="protein sequence ID" value="MXR68776.1"/>
    <property type="molecule type" value="Genomic_DNA"/>
</dbReference>
<keyword evidence="6 7" id="KW-0472">Membrane</keyword>
<organism evidence="8 9">
    <name type="scientific">Shewanella insulae</name>
    <dbReference type="NCBI Taxonomy" id="2681496"/>
    <lineage>
        <taxon>Bacteria</taxon>
        <taxon>Pseudomonadati</taxon>
        <taxon>Pseudomonadota</taxon>
        <taxon>Gammaproteobacteria</taxon>
        <taxon>Alteromonadales</taxon>
        <taxon>Shewanellaceae</taxon>
        <taxon>Shewanella</taxon>
    </lineage>
</organism>
<proteinExistence type="predicted"/>
<keyword evidence="9" id="KW-1185">Reference proteome</keyword>
<name>A0A6L7HWS9_9GAMM</name>
<feature type="transmembrane region" description="Helical" evidence="7">
    <location>
        <begin position="125"/>
        <end position="149"/>
    </location>
</feature>